<dbReference type="EMBL" id="CP045350">
    <property type="protein sequence ID" value="QFT25805.1"/>
    <property type="molecule type" value="Genomic_DNA"/>
</dbReference>
<keyword evidence="2" id="KW-1185">Reference proteome</keyword>
<dbReference type="KEGG" id="vaq:FIV01_05140"/>
<evidence type="ECO:0000313" key="1">
    <source>
        <dbReference type="EMBL" id="QFT25805.1"/>
    </source>
</evidence>
<dbReference type="AlphaFoldDB" id="A0A5P9CHT3"/>
<proteinExistence type="predicted"/>
<accession>A0A5P9CHT3</accession>
<reference evidence="1 2" key="1">
    <citation type="submission" date="2019-10" db="EMBL/GenBank/DDBJ databases">
        <title>Complete genome sequence of Vibrio sp. strain THAF100, isolated from non-filtered water from the water column of tank 6 of a marine aquarium containing stony-coral fragments. Water maintained at 26 degree C.</title>
        <authorList>
            <person name="Ruckert C."/>
            <person name="Franco A."/>
            <person name="Kalinowski J."/>
            <person name="Glaeser S."/>
        </authorList>
    </citation>
    <scope>NUCLEOTIDE SEQUENCE [LARGE SCALE GENOMIC DNA]</scope>
    <source>
        <strain evidence="1 2">THAF100</strain>
    </source>
</reference>
<sequence>MFEFVRRKDIVQIAVIETTEGWIITGHSFSRGGDIHLTVSSGEILVTIDMELALTIANRFKCSTIRIEHLEQTVHTNQQV</sequence>
<name>A0A5P9CHT3_9VIBR</name>
<dbReference type="Proteomes" id="UP000326936">
    <property type="component" value="Chromosome"/>
</dbReference>
<gene>
    <name evidence="1" type="ORF">FIV01_05140</name>
</gene>
<organism evidence="1 2">
    <name type="scientific">Vibrio aquimaris</name>
    <dbReference type="NCBI Taxonomy" id="2587862"/>
    <lineage>
        <taxon>Bacteria</taxon>
        <taxon>Pseudomonadati</taxon>
        <taxon>Pseudomonadota</taxon>
        <taxon>Gammaproteobacteria</taxon>
        <taxon>Vibrionales</taxon>
        <taxon>Vibrionaceae</taxon>
        <taxon>Vibrio</taxon>
    </lineage>
</organism>
<protein>
    <submittedName>
        <fullName evidence="1">Uncharacterized protein</fullName>
    </submittedName>
</protein>
<evidence type="ECO:0000313" key="2">
    <source>
        <dbReference type="Proteomes" id="UP000326936"/>
    </source>
</evidence>